<accession>A0A194X263</accession>
<proteinExistence type="predicted"/>
<feature type="compositionally biased region" description="Basic and acidic residues" evidence="1">
    <location>
        <begin position="208"/>
        <end position="219"/>
    </location>
</feature>
<dbReference type="EMBL" id="KQ947420">
    <property type="protein sequence ID" value="KUJ14291.1"/>
    <property type="molecule type" value="Genomic_DNA"/>
</dbReference>
<feature type="compositionally biased region" description="Polar residues" evidence="1">
    <location>
        <begin position="88"/>
        <end position="98"/>
    </location>
</feature>
<feature type="region of interest" description="Disordered" evidence="1">
    <location>
        <begin position="117"/>
        <end position="244"/>
    </location>
</feature>
<feature type="region of interest" description="Disordered" evidence="1">
    <location>
        <begin position="74"/>
        <end position="99"/>
    </location>
</feature>
<keyword evidence="3" id="KW-1185">Reference proteome</keyword>
<dbReference type="RefSeq" id="XP_018068646.1">
    <property type="nucleotide sequence ID" value="XM_018213229.1"/>
</dbReference>
<evidence type="ECO:0000313" key="3">
    <source>
        <dbReference type="Proteomes" id="UP000070700"/>
    </source>
</evidence>
<dbReference type="InParanoid" id="A0A194X263"/>
<dbReference type="GeneID" id="28822955"/>
<protein>
    <submittedName>
        <fullName evidence="2">Uncharacterized protein</fullName>
    </submittedName>
</protein>
<dbReference type="AlphaFoldDB" id="A0A194X263"/>
<gene>
    <name evidence="2" type="ORF">LY89DRAFT_671655</name>
</gene>
<feature type="compositionally biased region" description="Basic and acidic residues" evidence="1">
    <location>
        <begin position="228"/>
        <end position="238"/>
    </location>
</feature>
<organism evidence="2 3">
    <name type="scientific">Mollisia scopiformis</name>
    <name type="common">Conifer needle endophyte fungus</name>
    <name type="synonym">Phialocephala scopiformis</name>
    <dbReference type="NCBI Taxonomy" id="149040"/>
    <lineage>
        <taxon>Eukaryota</taxon>
        <taxon>Fungi</taxon>
        <taxon>Dikarya</taxon>
        <taxon>Ascomycota</taxon>
        <taxon>Pezizomycotina</taxon>
        <taxon>Leotiomycetes</taxon>
        <taxon>Helotiales</taxon>
        <taxon>Mollisiaceae</taxon>
        <taxon>Mollisia</taxon>
    </lineage>
</organism>
<sequence length="286" mass="32440">MPVADVEMVGPEEALILERHLGVQKPFSWERAAAKEATSRAAVEESMGISSKGAVITYSTATEEAMVWEKSTTTEKSAFARDKPIPSKKSNISAQPTSLRDKQILWEKEHVVNKPAPYQSKPLAWEKSNSPNKPTPYKSKPVTGENPNSSNKPAPYHSKHLAWEKPKSSKKPSFAQERALTPKKAPTPNMSPIRRQVNTQMNRSPLKKGLDIGKQKVSNDEEMQGMDIDSKPEKDHQSSLKKSRWRRHRKYLRSLLRAFFHRLPFPIEYDHGTEVFTWILFGLSVL</sequence>
<dbReference type="Proteomes" id="UP000070700">
    <property type="component" value="Unassembled WGS sequence"/>
</dbReference>
<evidence type="ECO:0000313" key="2">
    <source>
        <dbReference type="EMBL" id="KUJ14291.1"/>
    </source>
</evidence>
<dbReference type="KEGG" id="psco:LY89DRAFT_671655"/>
<reference evidence="2 3" key="1">
    <citation type="submission" date="2015-10" db="EMBL/GenBank/DDBJ databases">
        <title>Full genome of DAOMC 229536 Phialocephala scopiformis, a fungal endophyte of spruce producing the potent anti-insectan compound rugulosin.</title>
        <authorList>
            <consortium name="DOE Joint Genome Institute"/>
            <person name="Walker A.K."/>
            <person name="Frasz S.L."/>
            <person name="Seifert K.A."/>
            <person name="Miller J.D."/>
            <person name="Mondo S.J."/>
            <person name="Labutti K."/>
            <person name="Lipzen A."/>
            <person name="Dockter R."/>
            <person name="Kennedy M."/>
            <person name="Grigoriev I.V."/>
            <person name="Spatafora J.W."/>
        </authorList>
    </citation>
    <scope>NUCLEOTIDE SEQUENCE [LARGE SCALE GENOMIC DNA]</scope>
    <source>
        <strain evidence="2 3">CBS 120377</strain>
    </source>
</reference>
<evidence type="ECO:0000256" key="1">
    <source>
        <dbReference type="SAM" id="MobiDB-lite"/>
    </source>
</evidence>
<name>A0A194X263_MOLSC</name>